<feature type="region of interest" description="Disordered" evidence="2">
    <location>
        <begin position="300"/>
        <end position="323"/>
    </location>
</feature>
<dbReference type="InterPro" id="IPR029058">
    <property type="entry name" value="AB_hydrolase_fold"/>
</dbReference>
<name>A0A8H8DJZ5_9FUNG</name>
<reference evidence="4 5" key="1">
    <citation type="journal article" name="Sci. Rep.">
        <title>Genome-scale phylogenetic analyses confirm Olpidium as the closest living zoosporic fungus to the non-flagellated, terrestrial fungi.</title>
        <authorList>
            <person name="Chang Y."/>
            <person name="Rochon D."/>
            <person name="Sekimoto S."/>
            <person name="Wang Y."/>
            <person name="Chovatia M."/>
            <person name="Sandor L."/>
            <person name="Salamov A."/>
            <person name="Grigoriev I.V."/>
            <person name="Stajich J.E."/>
            <person name="Spatafora J.W."/>
        </authorList>
    </citation>
    <scope>NUCLEOTIDE SEQUENCE [LARGE SCALE GENOMIC DNA]</scope>
    <source>
        <strain evidence="4">S191</strain>
    </source>
</reference>
<proteinExistence type="predicted"/>
<dbReference type="EMBL" id="JAEFCI010004168">
    <property type="protein sequence ID" value="KAG5461121.1"/>
    <property type="molecule type" value="Genomic_DNA"/>
</dbReference>
<dbReference type="AlphaFoldDB" id="A0A8H8DJZ5"/>
<dbReference type="SUPFAM" id="SSF53474">
    <property type="entry name" value="alpha/beta-Hydrolases"/>
    <property type="match status" value="1"/>
</dbReference>
<evidence type="ECO:0000313" key="5">
    <source>
        <dbReference type="Proteomes" id="UP000673691"/>
    </source>
</evidence>
<accession>A0A8H8DJZ5</accession>
<dbReference type="GO" id="GO:0016787">
    <property type="term" value="F:hydrolase activity"/>
    <property type="evidence" value="ECO:0007669"/>
    <property type="project" value="UniProtKB-KW"/>
</dbReference>
<dbReference type="PANTHER" id="PTHR48081:SF33">
    <property type="entry name" value="KYNURENINE FORMAMIDASE"/>
    <property type="match status" value="1"/>
</dbReference>
<gene>
    <name evidence="4" type="ORF">BJ554DRAFT_6733</name>
</gene>
<organism evidence="4 5">
    <name type="scientific">Olpidium bornovanus</name>
    <dbReference type="NCBI Taxonomy" id="278681"/>
    <lineage>
        <taxon>Eukaryota</taxon>
        <taxon>Fungi</taxon>
        <taxon>Fungi incertae sedis</taxon>
        <taxon>Olpidiomycota</taxon>
        <taxon>Olpidiomycotina</taxon>
        <taxon>Olpidiomycetes</taxon>
        <taxon>Olpidiales</taxon>
        <taxon>Olpidiaceae</taxon>
        <taxon>Olpidium</taxon>
    </lineage>
</organism>
<comment type="caution">
    <text evidence="4">The sequence shown here is derived from an EMBL/GenBank/DDBJ whole genome shotgun (WGS) entry which is preliminary data.</text>
</comment>
<dbReference type="Gene3D" id="3.40.50.1820">
    <property type="entry name" value="alpha/beta hydrolase"/>
    <property type="match status" value="1"/>
</dbReference>
<dbReference type="InterPro" id="IPR050300">
    <property type="entry name" value="GDXG_lipolytic_enzyme"/>
</dbReference>
<evidence type="ECO:0000313" key="4">
    <source>
        <dbReference type="EMBL" id="KAG5461121.1"/>
    </source>
</evidence>
<dbReference type="Pfam" id="PF20434">
    <property type="entry name" value="BD-FAE"/>
    <property type="match status" value="1"/>
</dbReference>
<dbReference type="PANTHER" id="PTHR48081">
    <property type="entry name" value="AB HYDROLASE SUPERFAMILY PROTEIN C4A8.06C"/>
    <property type="match status" value="1"/>
</dbReference>
<protein>
    <submittedName>
        <fullName evidence="4">Alpha/Beta hydrolase protein</fullName>
    </submittedName>
</protein>
<feature type="non-terminal residue" evidence="4">
    <location>
        <position position="363"/>
    </location>
</feature>
<evidence type="ECO:0000259" key="3">
    <source>
        <dbReference type="Pfam" id="PF20434"/>
    </source>
</evidence>
<sequence>MKLPTHRGMFFCDRLTDSSRHALVLFGPPAQPDLPATVIRMPYLPVNPMRVFQVDMVVLRNAYELTSGLFALAAYNWIKYKIDTGRRRFCRVEQRVFRSVSYDVGPGSGPSVRSWRKVDVYVPVLLKDSSGNVIGVKRSRNVEDRLDEGCPGSPLVGGASPAADVCAGSPLAPVIIYIFGGAWISGGRDRCSRTPGSKGMFSPMARTLSDDGYVTVIPNYTLYPQGKIRDMVADVRACITWTHQNIRTYHGDPDKIYIMGHGSGAHLAALTVIQDSVAAAGVLPDSLRWDRDGRDVLAVPPSNEPGTVAGNGNGNEAPSQSPSPSPLPVCGLVLFAGVFDLTYQYAYEVKRGIEEISGLARCV</sequence>
<evidence type="ECO:0000256" key="1">
    <source>
        <dbReference type="ARBA" id="ARBA00022801"/>
    </source>
</evidence>
<keyword evidence="1 4" id="KW-0378">Hydrolase</keyword>
<evidence type="ECO:0000256" key="2">
    <source>
        <dbReference type="SAM" id="MobiDB-lite"/>
    </source>
</evidence>
<feature type="domain" description="BD-FAE-like" evidence="3">
    <location>
        <begin position="172"/>
        <end position="274"/>
    </location>
</feature>
<keyword evidence="5" id="KW-1185">Reference proteome</keyword>
<dbReference type="InterPro" id="IPR049492">
    <property type="entry name" value="BD-FAE-like_dom"/>
</dbReference>
<dbReference type="Proteomes" id="UP000673691">
    <property type="component" value="Unassembled WGS sequence"/>
</dbReference>
<dbReference type="OrthoDB" id="6495301at2759"/>